<evidence type="ECO:0000313" key="3">
    <source>
        <dbReference type="Proteomes" id="UP000050795"/>
    </source>
</evidence>
<organism evidence="3 4">
    <name type="scientific">Trichobilharzia regenti</name>
    <name type="common">Nasal bird schistosome</name>
    <dbReference type="NCBI Taxonomy" id="157069"/>
    <lineage>
        <taxon>Eukaryota</taxon>
        <taxon>Metazoa</taxon>
        <taxon>Spiralia</taxon>
        <taxon>Lophotrochozoa</taxon>
        <taxon>Platyhelminthes</taxon>
        <taxon>Trematoda</taxon>
        <taxon>Digenea</taxon>
        <taxon>Strigeidida</taxon>
        <taxon>Schistosomatoidea</taxon>
        <taxon>Schistosomatidae</taxon>
        <taxon>Trichobilharzia</taxon>
    </lineage>
</organism>
<dbReference type="WBParaSite" id="TREG1_100750.1">
    <property type="protein sequence ID" value="TREG1_100750.1"/>
    <property type="gene ID" value="TREG1_100750"/>
</dbReference>
<dbReference type="Proteomes" id="UP000050795">
    <property type="component" value="Unassembled WGS sequence"/>
</dbReference>
<reference evidence="4" key="2">
    <citation type="submission" date="2023-11" db="UniProtKB">
        <authorList>
            <consortium name="WormBaseParasite"/>
        </authorList>
    </citation>
    <scope>IDENTIFICATION</scope>
</reference>
<proteinExistence type="predicted"/>
<feature type="signal peptide" evidence="2">
    <location>
        <begin position="1"/>
        <end position="24"/>
    </location>
</feature>
<sequence length="812" mass="93428">MVVITLVLLMFCSFILNNYKVVWTVESKCHYPDFIQHSPDSIWMTNYGLINASYQDFQSIFHNNNNKNNNKNENMLLSHLLKLPKELYNDKLNLQNLQYGWLQMAFKKDSHNAWLFFSCYHILYAKDLIYFTTLRDLFLEVCSTQGYKTYKSATHRSSSSGNAHEESSNKYARDSYTNWLDTTTYISSVSSSSTTSNSPGTVGQNSLNSMNNYANDNSSNNEYPSAVGYLTMSCSWQFDKNLYLIQYTNFIQRSVYQCVKFEAMNEYDSATVFNLFFSKFVSSTPDADLCHPEAFISKPTKWVAVLPLNSGPGTKTCPISGGFQISQTVDLMTHKVLCESEIYGVMESECISGEGITLKFSQSDCNPFFKSDKAEFQCHSTWKKNNLNYILIYQEINQFNYDFYQLVYMQLPAELSAESTTYGQFSPIWIIHGLQSDKTIEETIISRIYLWNSLEWYNLKSRRTTLHNSSANIYEMGIRRAFGNCDDERISCKYGCEYSARNQLFCHRSCSVPRQTCEYLLHDSCKFHSNYHGIWELIEPVTTQTSVIYSNSSSRLTARFHINNNKLIINSVNDVQHSMHFYCIREIQESLIDRYVLRSDHQSNGCHSRSLCLEIYRGSKSEFDESSSINSILYRMSVSEKHLISDTCQFDKQKIKYSSSGSSTIHPLNANILVRNMNQESNPHIPTNISTKCGLYQIKLTGLLYIMSSKPEHYNVQPLSFISVDKSIISNRVTDQTYANTPTNITAKIWKPNEAEYNANFEGPCPTEISDFNSHYGVTGEFDNILRIRNYCTIHKYSTVFKSDHQCIASSV</sequence>
<reference evidence="3" key="1">
    <citation type="submission" date="2022-06" db="EMBL/GenBank/DDBJ databases">
        <authorList>
            <person name="Berger JAMES D."/>
            <person name="Berger JAMES D."/>
        </authorList>
    </citation>
    <scope>NUCLEOTIDE SEQUENCE [LARGE SCALE GENOMIC DNA]</scope>
</reference>
<accession>A0AA85IR44</accession>
<keyword evidence="3" id="KW-1185">Reference proteome</keyword>
<evidence type="ECO:0000256" key="1">
    <source>
        <dbReference type="SAM" id="MobiDB-lite"/>
    </source>
</evidence>
<evidence type="ECO:0000313" key="4">
    <source>
        <dbReference type="WBParaSite" id="TREG1_100750.1"/>
    </source>
</evidence>
<feature type="region of interest" description="Disordered" evidence="1">
    <location>
        <begin position="189"/>
        <end position="214"/>
    </location>
</feature>
<name>A0AA85IR44_TRIRE</name>
<feature type="chain" id="PRO_5041718495" evidence="2">
    <location>
        <begin position="25"/>
        <end position="812"/>
    </location>
</feature>
<keyword evidence="2" id="KW-0732">Signal</keyword>
<evidence type="ECO:0000256" key="2">
    <source>
        <dbReference type="SAM" id="SignalP"/>
    </source>
</evidence>
<dbReference type="AlphaFoldDB" id="A0AA85IR44"/>
<protein>
    <submittedName>
        <fullName evidence="4">Uncharacterized protein</fullName>
    </submittedName>
</protein>